<keyword evidence="2" id="KW-0614">Plasmid</keyword>
<dbReference type="Pfam" id="PF17632">
    <property type="entry name" value="DUF5513"/>
    <property type="match status" value="1"/>
</dbReference>
<dbReference type="RefSeq" id="WP_000926961.1">
    <property type="nucleotide sequence ID" value="NZ_CP009333.1"/>
</dbReference>
<dbReference type="EMBL" id="CP053978">
    <property type="protein sequence ID" value="QKH22521.1"/>
    <property type="molecule type" value="Genomic_DNA"/>
</dbReference>
<organism evidence="2 4">
    <name type="scientific">Bacillus thuringiensis</name>
    <dbReference type="NCBI Taxonomy" id="1428"/>
    <lineage>
        <taxon>Bacteria</taxon>
        <taxon>Bacillati</taxon>
        <taxon>Bacillota</taxon>
        <taxon>Bacilli</taxon>
        <taxon>Bacillales</taxon>
        <taxon>Bacillaceae</taxon>
        <taxon>Bacillus</taxon>
        <taxon>Bacillus cereus group</taxon>
    </lineage>
</organism>
<dbReference type="Proteomes" id="UP000031876">
    <property type="component" value="Plasmid 4"/>
</dbReference>
<dbReference type="InterPro" id="IPR020265">
    <property type="entry name" value="DUF5513"/>
</dbReference>
<geneLocation type="plasmid" evidence="2 4">
    <name>unnamed2</name>
</geneLocation>
<dbReference type="KEGG" id="btw:BF38_6250"/>
<name>A0A0B5NBG9_BACTU</name>
<reference evidence="2 4" key="2">
    <citation type="submission" date="2020-05" db="EMBL/GenBank/DDBJ databases">
        <title>FDA dAtabase for Regulatory Grade micrObial Sequences (FDA-ARGOS): Supporting development and validation of Infectious Disease Dx tests.</title>
        <authorList>
            <person name="Nelson B."/>
            <person name="Plummer A."/>
            <person name="Tallon L."/>
            <person name="Sadzewicz L."/>
            <person name="Zhao X."/>
            <person name="Vavikolanu K."/>
            <person name="Mehta A."/>
            <person name="Aluvathingal J."/>
            <person name="Nadendla S."/>
            <person name="Myers T."/>
            <person name="Yan Y."/>
            <person name="Sichtig H."/>
        </authorList>
    </citation>
    <scope>NUCLEOTIDE SEQUENCE [LARGE SCALE GENOMIC DNA]</scope>
    <source>
        <strain evidence="2 4">FDAARGOS_795</strain>
        <plasmid evidence="2 4">unnamed2</plasmid>
    </source>
</reference>
<accession>A0A0B5NBG9</accession>
<geneLocation type="plasmid" evidence="1 3">
    <name>4</name>
</geneLocation>
<dbReference type="EMBL" id="CP009333">
    <property type="protein sequence ID" value="AJG73740.1"/>
    <property type="molecule type" value="Genomic_DNA"/>
</dbReference>
<evidence type="ECO:0000313" key="4">
    <source>
        <dbReference type="Proteomes" id="UP000501107"/>
    </source>
</evidence>
<evidence type="ECO:0000313" key="1">
    <source>
        <dbReference type="EMBL" id="AJG73740.1"/>
    </source>
</evidence>
<protein>
    <submittedName>
        <fullName evidence="2">DUF5513 family protein</fullName>
    </submittedName>
</protein>
<gene>
    <name evidence="1" type="ORF">BF38_6250</name>
    <name evidence="2" type="ORF">FOC89_00615</name>
</gene>
<proteinExistence type="predicted"/>
<sequence>MLLSELKPSHDYSKEGKYIVIKLWKRKNDYQEIIIDWFDYNPGNKFEWLIVRECQLNHGGKKKYTNYKLKNIHPIVKVQVQVFRKGGKEICV</sequence>
<dbReference type="AlphaFoldDB" id="A0A0B5NBG9"/>
<reference evidence="1 3" key="1">
    <citation type="journal article" date="2015" name="Genome Announc.">
        <title>Complete genome sequences for 35 biothreat assay-relevant bacillus species.</title>
        <authorList>
            <person name="Johnson S.L."/>
            <person name="Daligault H.E."/>
            <person name="Davenport K.W."/>
            <person name="Jaissle J."/>
            <person name="Frey K.G."/>
            <person name="Ladner J.T."/>
            <person name="Broomall S.M."/>
            <person name="Bishop-Lilly K.A."/>
            <person name="Bruce D.C."/>
            <person name="Gibbons H.S."/>
            <person name="Coyne S.R."/>
            <person name="Lo C.C."/>
            <person name="Meincke L."/>
            <person name="Munk A.C."/>
            <person name="Koroleva G.I."/>
            <person name="Rosenzweig C.N."/>
            <person name="Palacios G.F."/>
            <person name="Redden C.L."/>
            <person name="Minogue T.D."/>
            <person name="Chain P.S."/>
        </authorList>
    </citation>
    <scope>NUCLEOTIDE SEQUENCE [LARGE SCALE GENOMIC DNA]</scope>
    <source>
        <strain evidence="1 3">HD1011</strain>
        <plasmid evidence="1 3">4</plasmid>
    </source>
</reference>
<dbReference type="Proteomes" id="UP000501107">
    <property type="component" value="Plasmid unnamed2"/>
</dbReference>
<evidence type="ECO:0000313" key="3">
    <source>
        <dbReference type="Proteomes" id="UP000031876"/>
    </source>
</evidence>
<evidence type="ECO:0000313" key="2">
    <source>
        <dbReference type="EMBL" id="QKH22521.1"/>
    </source>
</evidence>